<gene>
    <name evidence="6" type="ORF">RR48_10162</name>
</gene>
<dbReference type="PANTHER" id="PTHR22166:SF12">
    <property type="entry name" value="ENDOPLASMIC RETICULUM JUNCTION FORMATION PROTEIN LUNAPARK"/>
    <property type="match status" value="1"/>
</dbReference>
<evidence type="ECO:0000256" key="4">
    <source>
        <dbReference type="SAM" id="MobiDB-lite"/>
    </source>
</evidence>
<name>A0A194QZV1_PAPMA</name>
<feature type="compositionally biased region" description="Polar residues" evidence="4">
    <location>
        <begin position="309"/>
        <end position="325"/>
    </location>
</feature>
<sequence>MKINNFAYVSRRQRKKTTSEILERLEANIKSIERDGHCKEQTHRRVVGYVMAYSVGLYVLLAVLYYYVYVGRSQYWLHSLLYASPLLVLPILVFFIRTTISWYYTWSLNKNKMKLKTMREEKKKILEEVMNTETYKVAKEILDKYGGPEEQSNALKPLLPAITSPNNVNNASSTNLDEISTPVPFRQKQLALQASTPVNRNMNLMAINNTTTALYKGPRLRSNQLPRPLLDRNRSTLDKVIDYLMKDGPNHRMALICSECFSHNGMAMVEEFEYVSYSCAYCGRLNPARKQRPSAPPLQPVRALLPPSNIITNSGDDSSAESNTSDSEEERRNNVSNTENMDVSECEMDRPPSSSEEEPKSPIEKKED</sequence>
<dbReference type="InterPro" id="IPR019273">
    <property type="entry name" value="Lunapark_Znf"/>
</dbReference>
<feature type="domain" description="Lunapark zinc ribbon" evidence="5">
    <location>
        <begin position="237"/>
        <end position="286"/>
    </location>
</feature>
<dbReference type="EMBL" id="KQ460890">
    <property type="protein sequence ID" value="KPJ10982.1"/>
    <property type="molecule type" value="Genomic_DNA"/>
</dbReference>
<comment type="domain">
    <text evidence="2">The C4-type zinc finger motif is necessary both for its ER three-way tubular junction localization and formation.</text>
</comment>
<keyword evidence="2" id="KW-0472">Membrane</keyword>
<reference evidence="6 7" key="1">
    <citation type="journal article" date="2015" name="Nat. Commun.">
        <title>Outbred genome sequencing and CRISPR/Cas9 gene editing in butterflies.</title>
        <authorList>
            <person name="Li X."/>
            <person name="Fan D."/>
            <person name="Zhang W."/>
            <person name="Liu G."/>
            <person name="Zhang L."/>
            <person name="Zhao L."/>
            <person name="Fang X."/>
            <person name="Chen L."/>
            <person name="Dong Y."/>
            <person name="Chen Y."/>
            <person name="Ding Y."/>
            <person name="Zhao R."/>
            <person name="Feng M."/>
            <person name="Zhu Y."/>
            <person name="Feng Y."/>
            <person name="Jiang X."/>
            <person name="Zhu D."/>
            <person name="Xiang H."/>
            <person name="Feng X."/>
            <person name="Li S."/>
            <person name="Wang J."/>
            <person name="Zhang G."/>
            <person name="Kronforst M.R."/>
            <person name="Wang W."/>
        </authorList>
    </citation>
    <scope>NUCLEOTIDE SEQUENCE [LARGE SCALE GENOMIC DNA]</scope>
    <source>
        <strain evidence="6">Ya'a_city_454_Pm</strain>
        <tissue evidence="6">Whole body</tissue>
    </source>
</reference>
<feature type="compositionally biased region" description="Basic and acidic residues" evidence="4">
    <location>
        <begin position="357"/>
        <end position="368"/>
    </location>
</feature>
<evidence type="ECO:0000256" key="1">
    <source>
        <dbReference type="ARBA" id="ARBA00009940"/>
    </source>
</evidence>
<accession>A0A194QZV1</accession>
<evidence type="ECO:0000313" key="7">
    <source>
        <dbReference type="Proteomes" id="UP000053240"/>
    </source>
</evidence>
<feature type="coiled-coil region" evidence="3">
    <location>
        <begin position="15"/>
        <end position="42"/>
    </location>
</feature>
<dbReference type="InterPro" id="IPR040115">
    <property type="entry name" value="Lnp"/>
</dbReference>
<evidence type="ECO:0000313" key="6">
    <source>
        <dbReference type="EMBL" id="KPJ10982.1"/>
    </source>
</evidence>
<dbReference type="GO" id="GO:0098826">
    <property type="term" value="C:endoplasmic reticulum tubular network membrane"/>
    <property type="evidence" value="ECO:0007669"/>
    <property type="project" value="UniProtKB-UniRule"/>
</dbReference>
<dbReference type="Proteomes" id="UP000053240">
    <property type="component" value="Unassembled WGS sequence"/>
</dbReference>
<feature type="region of interest" description="Disordered" evidence="4">
    <location>
        <begin position="289"/>
        <end position="368"/>
    </location>
</feature>
<feature type="transmembrane region" description="Helical" evidence="2">
    <location>
        <begin position="46"/>
        <end position="68"/>
    </location>
</feature>
<comment type="function">
    <text evidence="2">Plays a role in determining ER morphology.</text>
</comment>
<dbReference type="Pfam" id="PF10058">
    <property type="entry name" value="Zn_ribbon_10"/>
    <property type="match status" value="1"/>
</dbReference>
<comment type="similarity">
    <text evidence="1 2">Belongs to the lunapark family.</text>
</comment>
<evidence type="ECO:0000259" key="5">
    <source>
        <dbReference type="Pfam" id="PF10058"/>
    </source>
</evidence>
<comment type="subcellular location">
    <subcellularLocation>
        <location evidence="2">Endoplasmic reticulum membrane</location>
        <topology evidence="2">Multi-pass membrane protein</topology>
    </subcellularLocation>
</comment>
<protein>
    <recommendedName>
        <fullName evidence="2">Endoplasmic reticulum junction formation protein lunapark</fullName>
    </recommendedName>
</protein>
<dbReference type="GO" id="GO:0008270">
    <property type="term" value="F:zinc ion binding"/>
    <property type="evidence" value="ECO:0007669"/>
    <property type="project" value="UniProtKB-KW"/>
</dbReference>
<keyword evidence="2" id="KW-0862">Zinc</keyword>
<organism evidence="6 7">
    <name type="scientific">Papilio machaon</name>
    <name type="common">Old World swallowtail butterfly</name>
    <dbReference type="NCBI Taxonomy" id="76193"/>
    <lineage>
        <taxon>Eukaryota</taxon>
        <taxon>Metazoa</taxon>
        <taxon>Ecdysozoa</taxon>
        <taxon>Arthropoda</taxon>
        <taxon>Hexapoda</taxon>
        <taxon>Insecta</taxon>
        <taxon>Pterygota</taxon>
        <taxon>Neoptera</taxon>
        <taxon>Endopterygota</taxon>
        <taxon>Lepidoptera</taxon>
        <taxon>Glossata</taxon>
        <taxon>Ditrysia</taxon>
        <taxon>Papilionoidea</taxon>
        <taxon>Papilionidae</taxon>
        <taxon>Papilioninae</taxon>
        <taxon>Papilio</taxon>
    </lineage>
</organism>
<keyword evidence="2" id="KW-0812">Transmembrane</keyword>
<evidence type="ECO:0000256" key="2">
    <source>
        <dbReference type="RuleBase" id="RU367073"/>
    </source>
</evidence>
<keyword evidence="2" id="KW-0479">Metal-binding</keyword>
<keyword evidence="2" id="KW-0256">Endoplasmic reticulum</keyword>
<dbReference type="InParanoid" id="A0A194QZV1"/>
<dbReference type="PANTHER" id="PTHR22166">
    <property type="entry name" value="ENDOPLASMIC RETICULUM JUNCTION FORMATION PROTEIN LUNAPARK"/>
    <property type="match status" value="1"/>
</dbReference>
<keyword evidence="2" id="KW-1133">Transmembrane helix</keyword>
<proteinExistence type="inferred from homology"/>
<dbReference type="STRING" id="76193.A0A194QZV1"/>
<dbReference type="FunCoup" id="A0A194QZV1">
    <property type="interactions" value="1603"/>
</dbReference>
<evidence type="ECO:0000256" key="3">
    <source>
        <dbReference type="SAM" id="Coils"/>
    </source>
</evidence>
<feature type="transmembrane region" description="Helical" evidence="2">
    <location>
        <begin position="80"/>
        <end position="104"/>
    </location>
</feature>
<dbReference type="AlphaFoldDB" id="A0A194QZV1"/>
<keyword evidence="2" id="KW-0863">Zinc-finger</keyword>
<dbReference type="GO" id="GO:0071788">
    <property type="term" value="P:endoplasmic reticulum tubular network maintenance"/>
    <property type="evidence" value="ECO:0007669"/>
    <property type="project" value="UniProtKB-UniRule"/>
</dbReference>
<keyword evidence="7" id="KW-1185">Reference proteome</keyword>
<dbReference type="GO" id="GO:1903373">
    <property type="term" value="P:positive regulation of endoplasmic reticulum tubular network organization"/>
    <property type="evidence" value="ECO:0007669"/>
    <property type="project" value="UniProtKB-UniRule"/>
</dbReference>
<keyword evidence="3" id="KW-0175">Coiled coil</keyword>